<evidence type="ECO:0000313" key="4">
    <source>
        <dbReference type="Proteomes" id="UP000486297"/>
    </source>
</evidence>
<dbReference type="EMBL" id="WJXO01000002">
    <property type="protein sequence ID" value="MRN39271.1"/>
    <property type="molecule type" value="Genomic_DNA"/>
</dbReference>
<dbReference type="GO" id="GO:0006310">
    <property type="term" value="P:DNA recombination"/>
    <property type="evidence" value="ECO:0007669"/>
    <property type="project" value="UniProtKB-KW"/>
</dbReference>
<evidence type="ECO:0000259" key="2">
    <source>
        <dbReference type="PROSITE" id="PS51898"/>
    </source>
</evidence>
<dbReference type="GO" id="GO:0015074">
    <property type="term" value="P:DNA integration"/>
    <property type="evidence" value="ECO:0007669"/>
    <property type="project" value="InterPro"/>
</dbReference>
<evidence type="ECO:0000313" key="3">
    <source>
        <dbReference type="EMBL" id="MRN39271.1"/>
    </source>
</evidence>
<accession>A0A7X2KZ37</accession>
<dbReference type="CDD" id="cd00397">
    <property type="entry name" value="DNA_BRE_C"/>
    <property type="match status" value="1"/>
</dbReference>
<dbReference type="PROSITE" id="PS51898">
    <property type="entry name" value="TYR_RECOMBINASE"/>
    <property type="match status" value="1"/>
</dbReference>
<gene>
    <name evidence="3" type="ORF">GJU80_12490</name>
</gene>
<dbReference type="Gene3D" id="1.10.443.10">
    <property type="entry name" value="Intergrase catalytic core"/>
    <property type="match status" value="1"/>
</dbReference>
<dbReference type="RefSeq" id="WP_095502565.1">
    <property type="nucleotide sequence ID" value="NZ_WJXO01000002.1"/>
</dbReference>
<keyword evidence="1" id="KW-0233">DNA recombination</keyword>
<protein>
    <submittedName>
        <fullName evidence="3">Tyrosine-type recombinase/integrase</fullName>
    </submittedName>
</protein>
<dbReference type="GO" id="GO:0003677">
    <property type="term" value="F:DNA binding"/>
    <property type="evidence" value="ECO:0007669"/>
    <property type="project" value="InterPro"/>
</dbReference>
<keyword evidence="4" id="KW-1185">Reference proteome</keyword>
<sequence length="290" mass="34050">MSKLNQFGLILVDLGYKHQDETLVSLQVFKKTLVEYHKLLLKTTGRNGVINPSLNLYVSAWNMFGRWYATSHSQHSYCFSACRTFKVHPKLPCMIQLDKLIWLEPEDLECYQAMRQWCIIDLFCTAALRVNELVGIRVRHVDFVGQSIVLDERFLNPRRIYLDKKSIEYLGIYIRLLSQRIGPSLFSDETYLFAGKRGHMLSANELYRITYSLTSQVFGFHIKPHMLRSACGRRLFFKCRDARLTQEFMGYKSVETIQKYYAVDLERLIESLRLHPRYSVKPKIGKRPSE</sequence>
<comment type="caution">
    <text evidence="3">The sequence shown here is derived from an EMBL/GenBank/DDBJ whole genome shotgun (WGS) entry which is preliminary data.</text>
</comment>
<dbReference type="InterPro" id="IPR011010">
    <property type="entry name" value="DNA_brk_join_enz"/>
</dbReference>
<organism evidence="3 4">
    <name type="scientific">Neisseria brasiliensis</name>
    <dbReference type="NCBI Taxonomy" id="2666100"/>
    <lineage>
        <taxon>Bacteria</taxon>
        <taxon>Pseudomonadati</taxon>
        <taxon>Pseudomonadota</taxon>
        <taxon>Betaproteobacteria</taxon>
        <taxon>Neisseriales</taxon>
        <taxon>Neisseriaceae</taxon>
        <taxon>Neisseria</taxon>
    </lineage>
</organism>
<evidence type="ECO:0000256" key="1">
    <source>
        <dbReference type="ARBA" id="ARBA00023172"/>
    </source>
</evidence>
<name>A0A7X2KZ37_9NEIS</name>
<reference evidence="3" key="1">
    <citation type="journal article" name="Emerg. Infect. Dis.">
        <title>Two cases of a newly characterized neisseria species.</title>
        <authorList>
            <person name="Mustapha M."/>
            <person name="Lemos A.P.S."/>
            <person name="Harrison L.H."/>
            <person name="Vantyne D."/>
            <person name="Sacchi C.T."/>
        </authorList>
    </citation>
    <scope>NUCLEOTIDE SEQUENCE</scope>
    <source>
        <strain evidence="3">N.95.16</strain>
    </source>
</reference>
<dbReference type="InterPro" id="IPR002104">
    <property type="entry name" value="Integrase_catalytic"/>
</dbReference>
<dbReference type="SUPFAM" id="SSF56349">
    <property type="entry name" value="DNA breaking-rejoining enzymes"/>
    <property type="match status" value="1"/>
</dbReference>
<feature type="domain" description="Tyr recombinase" evidence="2">
    <location>
        <begin position="87"/>
        <end position="273"/>
    </location>
</feature>
<dbReference type="Pfam" id="PF00589">
    <property type="entry name" value="Phage_integrase"/>
    <property type="match status" value="1"/>
</dbReference>
<proteinExistence type="predicted"/>
<dbReference type="AlphaFoldDB" id="A0A7X2KZ37"/>
<dbReference type="Proteomes" id="UP000486297">
    <property type="component" value="Unassembled WGS sequence"/>
</dbReference>
<dbReference type="InterPro" id="IPR013762">
    <property type="entry name" value="Integrase-like_cat_sf"/>
</dbReference>